<dbReference type="AlphaFoldDB" id="N1PXN6"/>
<proteinExistence type="predicted"/>
<gene>
    <name evidence="1" type="ORF">DOTSEDRAFT_32478</name>
</gene>
<dbReference type="InterPro" id="IPR001646">
    <property type="entry name" value="5peptide_repeat"/>
</dbReference>
<evidence type="ECO:0000313" key="1">
    <source>
        <dbReference type="EMBL" id="EME48177.1"/>
    </source>
</evidence>
<keyword evidence="2" id="KW-1185">Reference proteome</keyword>
<protein>
    <submittedName>
        <fullName evidence="1">Uncharacterized protein</fullName>
    </submittedName>
</protein>
<reference evidence="2" key="1">
    <citation type="journal article" date="2012" name="PLoS Genet.">
        <title>The genomes of the fungal plant pathogens Cladosporium fulvum and Dothistroma septosporum reveal adaptation to different hosts and lifestyles but also signatures of common ancestry.</title>
        <authorList>
            <person name="de Wit P.J.G.M."/>
            <person name="van der Burgt A."/>
            <person name="Oekmen B."/>
            <person name="Stergiopoulos I."/>
            <person name="Abd-Elsalam K.A."/>
            <person name="Aerts A.L."/>
            <person name="Bahkali A.H."/>
            <person name="Beenen H.G."/>
            <person name="Chettri P."/>
            <person name="Cox M.P."/>
            <person name="Datema E."/>
            <person name="de Vries R.P."/>
            <person name="Dhillon B."/>
            <person name="Ganley A.R."/>
            <person name="Griffiths S.A."/>
            <person name="Guo Y."/>
            <person name="Hamelin R.C."/>
            <person name="Henrissat B."/>
            <person name="Kabir M.S."/>
            <person name="Jashni M.K."/>
            <person name="Kema G."/>
            <person name="Klaubauf S."/>
            <person name="Lapidus A."/>
            <person name="Levasseur A."/>
            <person name="Lindquist E."/>
            <person name="Mehrabi R."/>
            <person name="Ohm R.A."/>
            <person name="Owen T.J."/>
            <person name="Salamov A."/>
            <person name="Schwelm A."/>
            <person name="Schijlen E."/>
            <person name="Sun H."/>
            <person name="van den Burg H.A."/>
            <person name="van Ham R.C.H.J."/>
            <person name="Zhang S."/>
            <person name="Goodwin S.B."/>
            <person name="Grigoriev I.V."/>
            <person name="Collemare J."/>
            <person name="Bradshaw R.E."/>
        </authorList>
    </citation>
    <scope>NUCLEOTIDE SEQUENCE [LARGE SCALE GENOMIC DNA]</scope>
    <source>
        <strain evidence="2">NZE10 / CBS 128990</strain>
    </source>
</reference>
<sequence>MALASQLLKSLVSTLDLCRLCEERNLGDDRAGASKHDFDIEYDDSTISKVRFTDCDLKNVLVKNGNWKSVTFTDCRFSDTTFRGVKLENAQCYNVDFRQVTFHEIKLKDVQWVGEFLNNAYVSQEAFSYTGMKDRHSMTAPVTGGLPIRVLQSTRYNKTTGGFNYREARREDFKEGLLARSDLTPVELMVPSRRQPQLLELPDKILSSIVAITLPPDRIKILEFPTGLDAPMPVGQTLYPRRHNGRGCTYTGWHVGVPARNFAGNAGVASSLRICTGLLGVNKKRHELGVMQLYNRLFWFSGLGDAFLAFLHDHSDQVQHIRFSGFGNSPLWERASTIVTYHCPKLKTLTVQWDGSLWHSPMWKFLHGLRATYLTKWKLITDAAVAGTLQTRENEALSQQLQVLKLIVNIPMRKPPRKLNVFIYITGQEDNETQESIVKLLNSSIRTARSKLSIPSLMSKHICTKKQLKDCPFGLNAPRHLLSLPQGMLSWIFEHTVPCRAINVLDRSGHIIRPTNNTQTTYLKPRCTHRPSQTGTSYVCLASDLVPCSVLRSSYDKLNLPTQLLLTSKKCYDLALPILYGSTFRFMGSIEAGLSSMHDVPAKVPGLMHLEVRYNECTDSGAWRNLFNILVHEVRTLKNLTLHLTASFWDKAPWKRGVDAALSWRGWERDRYDDDSDDEYGGYNGRTINYTEHNFLTHVARLPQGRVWIGLVMEGVENHVD</sequence>
<dbReference type="SUPFAM" id="SSF141571">
    <property type="entry name" value="Pentapeptide repeat-like"/>
    <property type="match status" value="1"/>
</dbReference>
<dbReference type="OMA" id="KVRFTDC"/>
<dbReference type="eggNOG" id="ENOG502T9NC">
    <property type="taxonomic scope" value="Eukaryota"/>
</dbReference>
<evidence type="ECO:0000313" key="2">
    <source>
        <dbReference type="Proteomes" id="UP000016933"/>
    </source>
</evidence>
<dbReference type="Gene3D" id="2.160.20.80">
    <property type="entry name" value="E3 ubiquitin-protein ligase SopA"/>
    <property type="match status" value="1"/>
</dbReference>
<dbReference type="OrthoDB" id="3650225at2759"/>
<dbReference type="EMBL" id="KB446536">
    <property type="protein sequence ID" value="EME48177.1"/>
    <property type="molecule type" value="Genomic_DNA"/>
</dbReference>
<accession>N1PXN6</accession>
<organism evidence="1 2">
    <name type="scientific">Dothistroma septosporum (strain NZE10 / CBS 128990)</name>
    <name type="common">Red band needle blight fungus</name>
    <name type="synonym">Mycosphaerella pini</name>
    <dbReference type="NCBI Taxonomy" id="675120"/>
    <lineage>
        <taxon>Eukaryota</taxon>
        <taxon>Fungi</taxon>
        <taxon>Dikarya</taxon>
        <taxon>Ascomycota</taxon>
        <taxon>Pezizomycotina</taxon>
        <taxon>Dothideomycetes</taxon>
        <taxon>Dothideomycetidae</taxon>
        <taxon>Mycosphaerellales</taxon>
        <taxon>Mycosphaerellaceae</taxon>
        <taxon>Dothistroma</taxon>
    </lineage>
</organism>
<name>N1PXN6_DOTSN</name>
<reference evidence="1 2" key="2">
    <citation type="journal article" date="2012" name="PLoS Pathog.">
        <title>Diverse lifestyles and strategies of plant pathogenesis encoded in the genomes of eighteen Dothideomycetes fungi.</title>
        <authorList>
            <person name="Ohm R.A."/>
            <person name="Feau N."/>
            <person name="Henrissat B."/>
            <person name="Schoch C.L."/>
            <person name="Horwitz B.A."/>
            <person name="Barry K.W."/>
            <person name="Condon B.J."/>
            <person name="Copeland A.C."/>
            <person name="Dhillon B."/>
            <person name="Glaser F."/>
            <person name="Hesse C.N."/>
            <person name="Kosti I."/>
            <person name="LaButti K."/>
            <person name="Lindquist E.A."/>
            <person name="Lucas S."/>
            <person name="Salamov A.A."/>
            <person name="Bradshaw R.E."/>
            <person name="Ciuffetti L."/>
            <person name="Hamelin R.C."/>
            <person name="Kema G.H.J."/>
            <person name="Lawrence C."/>
            <person name="Scott J.A."/>
            <person name="Spatafora J.W."/>
            <person name="Turgeon B.G."/>
            <person name="de Wit P.J.G.M."/>
            <person name="Zhong S."/>
            <person name="Goodwin S.B."/>
            <person name="Grigoriev I.V."/>
        </authorList>
    </citation>
    <scope>NUCLEOTIDE SEQUENCE [LARGE SCALE GENOMIC DNA]</scope>
    <source>
        <strain evidence="2">NZE10 / CBS 128990</strain>
    </source>
</reference>
<dbReference type="Pfam" id="PF13576">
    <property type="entry name" value="Pentapeptide_3"/>
    <property type="match status" value="1"/>
</dbReference>
<dbReference type="HOGENOM" id="CLU_383568_0_0_1"/>
<dbReference type="Proteomes" id="UP000016933">
    <property type="component" value="Unassembled WGS sequence"/>
</dbReference>